<accession>G7E1Q9</accession>
<evidence type="ECO:0000256" key="1">
    <source>
        <dbReference type="ARBA" id="ARBA00007265"/>
    </source>
</evidence>
<organism evidence="9 10">
    <name type="scientific">Mixia osmundae (strain CBS 9802 / IAM 14324 / JCM 22182 / KY 12970)</name>
    <dbReference type="NCBI Taxonomy" id="764103"/>
    <lineage>
        <taxon>Eukaryota</taxon>
        <taxon>Fungi</taxon>
        <taxon>Dikarya</taxon>
        <taxon>Basidiomycota</taxon>
        <taxon>Pucciniomycotina</taxon>
        <taxon>Mixiomycetes</taxon>
        <taxon>Mixiales</taxon>
        <taxon>Mixiaceae</taxon>
        <taxon>Mixia</taxon>
    </lineage>
</organism>
<dbReference type="CDD" id="cd02674">
    <property type="entry name" value="Peptidase_C19R"/>
    <property type="match status" value="1"/>
</dbReference>
<feature type="region of interest" description="Disordered" evidence="6">
    <location>
        <begin position="1582"/>
        <end position="1617"/>
    </location>
</feature>
<feature type="compositionally biased region" description="Polar residues" evidence="6">
    <location>
        <begin position="778"/>
        <end position="810"/>
    </location>
</feature>
<dbReference type="SMART" id="SM00695">
    <property type="entry name" value="DUSP"/>
    <property type="match status" value="1"/>
</dbReference>
<dbReference type="Gene3D" id="3.30.460.10">
    <property type="entry name" value="Beta Polymerase, domain 2"/>
    <property type="match status" value="1"/>
</dbReference>
<protein>
    <submittedName>
        <fullName evidence="9">Uncharacterized protein</fullName>
    </submittedName>
</protein>
<reference evidence="9 10" key="1">
    <citation type="journal article" date="2011" name="J. Gen. Appl. Microbiol.">
        <title>Draft genome sequencing of the enigmatic basidiomycete Mixia osmundae.</title>
        <authorList>
            <person name="Nishida H."/>
            <person name="Nagatsuka Y."/>
            <person name="Sugiyama J."/>
        </authorList>
    </citation>
    <scope>NUCLEOTIDE SEQUENCE [LARGE SCALE GENOMIC DNA]</scope>
    <source>
        <strain evidence="10">CBS 9802 / IAM 14324 / JCM 22182 / KY 12970</strain>
    </source>
</reference>
<dbReference type="Pfam" id="PF01743">
    <property type="entry name" value="PolyA_pol"/>
    <property type="match status" value="1"/>
</dbReference>
<evidence type="ECO:0000313" key="9">
    <source>
        <dbReference type="EMBL" id="GAA96769.1"/>
    </source>
</evidence>
<dbReference type="GO" id="GO:0052927">
    <property type="term" value="F:CC tRNA cytidylyltransferase activity"/>
    <property type="evidence" value="ECO:0007669"/>
    <property type="project" value="TreeGrafter"/>
</dbReference>
<dbReference type="EMBL" id="BABT02000106">
    <property type="protein sequence ID" value="GAA96769.1"/>
    <property type="molecule type" value="Genomic_DNA"/>
</dbReference>
<feature type="region of interest" description="Disordered" evidence="6">
    <location>
        <begin position="749"/>
        <end position="814"/>
    </location>
</feature>
<evidence type="ECO:0000256" key="4">
    <source>
        <dbReference type="ARBA" id="ARBA00022884"/>
    </source>
</evidence>
<dbReference type="Proteomes" id="UP000009131">
    <property type="component" value="Unassembled WGS sequence"/>
</dbReference>
<dbReference type="PROSITE" id="PS50235">
    <property type="entry name" value="USP_3"/>
    <property type="match status" value="1"/>
</dbReference>
<keyword evidence="2 5" id="KW-0808">Transferase</keyword>
<dbReference type="InterPro" id="IPR018200">
    <property type="entry name" value="USP_CS"/>
</dbReference>
<dbReference type="Gene3D" id="1.10.3090.10">
    <property type="entry name" value="cca-adding enzyme, domain 2"/>
    <property type="match status" value="1"/>
</dbReference>
<evidence type="ECO:0000256" key="3">
    <source>
        <dbReference type="ARBA" id="ARBA00022741"/>
    </source>
</evidence>
<dbReference type="OrthoDB" id="292964at2759"/>
<keyword evidence="4 5" id="KW-0694">RNA-binding</keyword>
<dbReference type="PANTHER" id="PTHR13734">
    <property type="entry name" value="TRNA-NUCLEOTIDYLTRANSFERASE"/>
    <property type="match status" value="1"/>
</dbReference>
<dbReference type="SUPFAM" id="SSF143791">
    <property type="entry name" value="DUSP-like"/>
    <property type="match status" value="1"/>
</dbReference>
<reference evidence="9 10" key="2">
    <citation type="journal article" date="2012" name="Open Biol.">
        <title>Characteristics of nucleosomes and linker DNA regions on the genome of the basidiomycete Mixia osmundae revealed by mono- and dinucleosome mapping.</title>
        <authorList>
            <person name="Nishida H."/>
            <person name="Kondo S."/>
            <person name="Matsumoto T."/>
            <person name="Suzuki Y."/>
            <person name="Yoshikawa H."/>
            <person name="Taylor T.D."/>
            <person name="Sugiyama J."/>
        </authorList>
    </citation>
    <scope>NUCLEOTIDE SEQUENCE [LARGE SCALE GENOMIC DNA]</scope>
    <source>
        <strain evidence="10">CBS 9802 / IAM 14324 / JCM 22182 / KY 12970</strain>
    </source>
</reference>
<dbReference type="InterPro" id="IPR043519">
    <property type="entry name" value="NT_sf"/>
</dbReference>
<evidence type="ECO:0000256" key="6">
    <source>
        <dbReference type="SAM" id="MobiDB-lite"/>
    </source>
</evidence>
<dbReference type="GO" id="GO:0052929">
    <property type="term" value="F:ATP:3'-cytidine-cytidine-tRNA adenylyltransferase activity"/>
    <property type="evidence" value="ECO:0007669"/>
    <property type="project" value="TreeGrafter"/>
</dbReference>
<dbReference type="GO" id="GO:0016579">
    <property type="term" value="P:protein deubiquitination"/>
    <property type="evidence" value="ECO:0007669"/>
    <property type="project" value="InterPro"/>
</dbReference>
<dbReference type="SUPFAM" id="SSF81301">
    <property type="entry name" value="Nucleotidyltransferase"/>
    <property type="match status" value="1"/>
</dbReference>
<evidence type="ECO:0000259" key="7">
    <source>
        <dbReference type="PROSITE" id="PS50235"/>
    </source>
</evidence>
<evidence type="ECO:0000259" key="8">
    <source>
        <dbReference type="PROSITE" id="PS51283"/>
    </source>
</evidence>
<dbReference type="PROSITE" id="PS51283">
    <property type="entry name" value="DUSP"/>
    <property type="match status" value="1"/>
</dbReference>
<dbReference type="Pfam" id="PF12627">
    <property type="entry name" value="PolyA_pol_RNAbd"/>
    <property type="match status" value="1"/>
</dbReference>
<dbReference type="CDD" id="cd05398">
    <property type="entry name" value="NT_ClassII-CCAase"/>
    <property type="match status" value="1"/>
</dbReference>
<sequence length="2025" mass="223310">MIVSKVDSQCIVIRSQQDRAWQIDLSWARISLVFIVVGAGISTRKQEQPDVVDLYDGSPSQAEAVSWAPQILACSLLVMACLSPSTRASAHEVVYRRRSFSGRQITTVQLASSSSHRLRCAAPSSSCVKAEAPSQQENRFPCSPELKPRPPLANYQLMRLRVTGRLASYSIACPRYQTPLRQPAAVRNSPRVSASAATYFASSRSFALAEVPPSIERPARTLQMVESSPSISLDQHEQILLDQLDKFCTLLRTQRSDLPPIELRVAGGWVRDKLLGLPSSDLDISTSSVTGFQFAQLFIEYLHSLPRTDATGSKPPTIAKIEANPDQSKHLETAKTTLYGLEIDFVQLRSEEYGSASRIPSEVVFGTPLQDALRRDITINTLFYNVHTRQVEDHTGKGLDDLRAGRIRTPLEPSQTFMDDPLRVLRCVRFGSRFGYTLDPSIVAAVKTETIREAVRTRVSKERVGIELDKMLKAAEPLHAFEIMDQLDLLPVIFSFPRELAITVNELENVSVLAAARYLRQVLEQPGPQRRLLETIRSDSIALKKLWLAISLIPFRHSSFQEKNKTVALVDRAIGYCLKLGNDDRSWEVAIFAAVAAMQRLSRDPNEDDTSERVRLGTTLREYTHPRSRTMPDWRTALLLADVINCATDPPQDTAWIARLAGRVEALHLDGDAYAKPLLDGKQICEALGIKPSKSIGALLNQVVAWQLDHPGATTDECRRWLVSAHADGSLNVEGPLVLGSLDGARARSGTSMNSLSNIKRLRSSSDDGSESSRASSTFKRSASQELGSIHPGTSTGRTPIVTSPGSPESSLLGETDHLSIEPTAYASYIATAPSLQGQLSGTSSYTPSVYTSLDGDDSPAQHIMGDVPVPPTISASRPLARAPAGVTLPSGPEQVRLINQLKNGTSLVLGDAWYLVATPWYKTWQAHSSGEASEEKGDEDWQMVAAGPDGPGPITNASLSLDARGRLEGTPEEEVDYIPLPERAWQLLLDWYGLRDYEIKRSVISTRTLPGNEQLECIPPSIILYLIRDAGTYIYAEAGDSGRSLSAASTVQTLVDFARRAYSLSATQKLRFWRLLPDSARSSAASLATLMTGAELVGDGLDGVLEPEENLLNATLAERWTPLAVEVAHDNGAWVLPTDSEGVLQLASSLPTSQPVLAGSRGFFSTSAFPTSSGPTASTSQINSLVAKRNTHGMTSSRDSSPAGTEEKLGITARLLRSHAASTGRSRGLTGLGNLGNTCFMNSALQCLSNTPELQRYFTSGAYKSELNPDNPLGMNGEVAEAFGQLMQRIWTGGSNSYTPREFKAMIGRFRPVFLGWQQQDSQELLAFLLDGLHEDLNRIKKKPYVEQPDWTGGDDEELMNLAKTSWDQYKSRNDSIIVDLFQGQYTSKVVCPDCAKVSITFDPFMYLTLQLPSKTWIGHVYFVPMDPAKPLLKFMINMPGTTTISQIKAYIAARTGIDARKMMSVEVYNRRFFKWWSDDEVINDIKVATDSVMFFEIPVRCLQQTAAPYSRRSSLIFENDDYAILPVAHRRPSSRRTGRMYKKAENDLFGLPFVAAFKKSEMPSIDQISDYLLKQYARQNQRQNVSQHDPDQTAHADTQQTSLTDKPGEQTAPRPRFTLLVPQETADRPPTDASALETALVSLEARIDRESRPQKAAGIIPGAFEQEDDSELNARYATDDAATASPATDAAGQGPTIVRTGDHLLVDWDDEAYDAYFGDAPTPNLSETAQLNALFTVYQEPESGDADSKTGLTIDKCLKDFTRAEQLTEDNAWYCSRCKKHQQAEKKIDLWKTPDVLVIHLKRFSNVRYSRDKITDFVDFPIEGLDLEQHVLGRKTAERLRAEKGADYAIDEALDEPLLYDLFAVDNHYGGMGGGHYTAYAQNVEDGKWYNYDDSHVSPVGAANAVKTQAAYLLFYRRRTHRIIGGKSIDVVNSAIHSRDVSQNGSRAPSSAGDLEMDDEPVRRSGYRARAWGPIDTPPSPVSPGSNASHEVEIGSDKESETGLRLQFMPPDDDMETSEVHLT</sequence>
<dbReference type="Pfam" id="PF06337">
    <property type="entry name" value="DUSP"/>
    <property type="match status" value="1"/>
</dbReference>
<comment type="caution">
    <text evidence="9">The sequence shown here is derived from an EMBL/GenBank/DDBJ whole genome shotgun (WGS) entry which is preliminary data.</text>
</comment>
<name>G7E1Q9_MIXOS</name>
<dbReference type="InterPro" id="IPR001394">
    <property type="entry name" value="Peptidase_C19_UCH"/>
</dbReference>
<gene>
    <name evidence="9" type="primary">Mo03440</name>
    <name evidence="9" type="ORF">E5Q_03440</name>
</gene>
<dbReference type="FunCoup" id="G7E1Q9">
    <property type="interactions" value="409"/>
</dbReference>
<dbReference type="SUPFAM" id="SSF81891">
    <property type="entry name" value="Poly A polymerase C-terminal region-like"/>
    <property type="match status" value="1"/>
</dbReference>
<keyword evidence="3" id="KW-0547">Nucleotide-binding</keyword>
<evidence type="ECO:0000256" key="5">
    <source>
        <dbReference type="RuleBase" id="RU003953"/>
    </source>
</evidence>
<dbReference type="GO" id="GO:0001680">
    <property type="term" value="P:tRNA 3'-terminal CCA addition"/>
    <property type="evidence" value="ECO:0007669"/>
    <property type="project" value="TreeGrafter"/>
</dbReference>
<dbReference type="PANTHER" id="PTHR13734:SF5">
    <property type="entry name" value="CCA TRNA NUCLEOTIDYLTRANSFERASE, MITOCHONDRIAL"/>
    <property type="match status" value="1"/>
</dbReference>
<comment type="similarity">
    <text evidence="1 5">Belongs to the tRNA nucleotidyltransferase/poly(A) polymerase family.</text>
</comment>
<proteinExistence type="inferred from homology"/>
<dbReference type="eggNOG" id="KOG1870">
    <property type="taxonomic scope" value="Eukaryota"/>
</dbReference>
<keyword evidence="10" id="KW-1185">Reference proteome</keyword>
<dbReference type="PROSITE" id="PS00973">
    <property type="entry name" value="USP_2"/>
    <property type="match status" value="1"/>
</dbReference>
<dbReference type="InParanoid" id="G7E1Q9"/>
<dbReference type="SUPFAM" id="SSF54001">
    <property type="entry name" value="Cysteine proteinases"/>
    <property type="match status" value="1"/>
</dbReference>
<dbReference type="GO" id="GO:0004843">
    <property type="term" value="F:cysteine-type deubiquitinase activity"/>
    <property type="evidence" value="ECO:0007669"/>
    <property type="project" value="InterPro"/>
</dbReference>
<dbReference type="eggNOG" id="KOG2159">
    <property type="taxonomic scope" value="Eukaryota"/>
</dbReference>
<dbReference type="InterPro" id="IPR035927">
    <property type="entry name" value="DUSP-like_sf"/>
</dbReference>
<dbReference type="HOGENOM" id="CLU_233499_0_0_1"/>
<dbReference type="Gene3D" id="3.90.70.10">
    <property type="entry name" value="Cysteine proteinases"/>
    <property type="match status" value="2"/>
</dbReference>
<evidence type="ECO:0000313" key="10">
    <source>
        <dbReference type="Proteomes" id="UP000009131"/>
    </source>
</evidence>
<dbReference type="GO" id="GO:0000166">
    <property type="term" value="F:nucleotide binding"/>
    <property type="evidence" value="ECO:0007669"/>
    <property type="project" value="UniProtKB-KW"/>
</dbReference>
<dbReference type="InterPro" id="IPR028889">
    <property type="entry name" value="USP"/>
</dbReference>
<evidence type="ECO:0000256" key="2">
    <source>
        <dbReference type="ARBA" id="ARBA00022679"/>
    </source>
</evidence>
<dbReference type="InterPro" id="IPR032828">
    <property type="entry name" value="PolyA_RNA-bd"/>
</dbReference>
<feature type="domain" description="DUSP" evidence="8">
    <location>
        <begin position="890"/>
        <end position="1005"/>
    </location>
</feature>
<dbReference type="STRING" id="764103.G7E1Q9"/>
<dbReference type="PROSITE" id="PS00972">
    <property type="entry name" value="USP_1"/>
    <property type="match status" value="1"/>
</dbReference>
<dbReference type="InterPro" id="IPR006615">
    <property type="entry name" value="Pept_C19_DUSP"/>
</dbReference>
<feature type="compositionally biased region" description="Polar residues" evidence="6">
    <location>
        <begin position="749"/>
        <end position="758"/>
    </location>
</feature>
<feature type="domain" description="USP" evidence="7">
    <location>
        <begin position="1231"/>
        <end position="1921"/>
    </location>
</feature>
<dbReference type="Pfam" id="PF00443">
    <property type="entry name" value="UCH"/>
    <property type="match status" value="1"/>
</dbReference>
<feature type="region of interest" description="Disordered" evidence="6">
    <location>
        <begin position="1940"/>
        <end position="2025"/>
    </location>
</feature>
<feature type="compositionally biased region" description="Basic and acidic residues" evidence="6">
    <location>
        <begin position="1992"/>
        <end position="2004"/>
    </location>
</feature>
<dbReference type="InterPro" id="IPR002646">
    <property type="entry name" value="PolA_pol_head_dom"/>
</dbReference>
<dbReference type="Gene3D" id="3.30.2230.10">
    <property type="entry name" value="DUSP-like"/>
    <property type="match status" value="1"/>
</dbReference>
<dbReference type="GO" id="GO:0003723">
    <property type="term" value="F:RNA binding"/>
    <property type="evidence" value="ECO:0007669"/>
    <property type="project" value="UniProtKB-KW"/>
</dbReference>
<dbReference type="InterPro" id="IPR038765">
    <property type="entry name" value="Papain-like_cys_pep_sf"/>
</dbReference>
<feature type="compositionally biased region" description="Polar residues" evidence="6">
    <location>
        <begin position="1597"/>
        <end position="1606"/>
    </location>
</feature>